<name>E4UQ08_ARTGP</name>
<reference evidence="3" key="1">
    <citation type="journal article" date="2012" name="MBio">
        <title>Comparative genome analysis of Trichophyton rubrum and related dermatophytes reveals candidate genes involved in infection.</title>
        <authorList>
            <person name="Martinez D.A."/>
            <person name="Oliver B.G."/>
            <person name="Graeser Y."/>
            <person name="Goldberg J.M."/>
            <person name="Li W."/>
            <person name="Martinez-Rossi N.M."/>
            <person name="Monod M."/>
            <person name="Shelest E."/>
            <person name="Barton R.C."/>
            <person name="Birch E."/>
            <person name="Brakhage A.A."/>
            <person name="Chen Z."/>
            <person name="Gurr S.J."/>
            <person name="Heiman D."/>
            <person name="Heitman J."/>
            <person name="Kosti I."/>
            <person name="Rossi A."/>
            <person name="Saif S."/>
            <person name="Samalova M."/>
            <person name="Saunders C.W."/>
            <person name="Shea T."/>
            <person name="Summerbell R.C."/>
            <person name="Xu J."/>
            <person name="Young S."/>
            <person name="Zeng Q."/>
            <person name="Birren B.W."/>
            <person name="Cuomo C.A."/>
            <person name="White T.C."/>
        </authorList>
    </citation>
    <scope>NUCLEOTIDE SEQUENCE [LARGE SCALE GENOMIC DNA]</scope>
    <source>
        <strain evidence="3">ATCC MYA-4604 / CBS 118893</strain>
    </source>
</reference>
<evidence type="ECO:0000313" key="3">
    <source>
        <dbReference type="Proteomes" id="UP000002669"/>
    </source>
</evidence>
<evidence type="ECO:0000256" key="1">
    <source>
        <dbReference type="SAM" id="MobiDB-lite"/>
    </source>
</evidence>
<dbReference type="Proteomes" id="UP000002669">
    <property type="component" value="Unassembled WGS sequence"/>
</dbReference>
<feature type="compositionally biased region" description="Basic residues" evidence="1">
    <location>
        <begin position="22"/>
        <end position="55"/>
    </location>
</feature>
<dbReference type="EMBL" id="DS989823">
    <property type="protein sequence ID" value="EFQ99142.1"/>
    <property type="molecule type" value="Genomic_DNA"/>
</dbReference>
<gene>
    <name evidence="2" type="ORF">MGYG_02154</name>
</gene>
<evidence type="ECO:0000313" key="2">
    <source>
        <dbReference type="EMBL" id="EFQ99142.1"/>
    </source>
</evidence>
<dbReference type="GeneID" id="10029922"/>
<dbReference type="HOGENOM" id="CLU_2305391_0_0_1"/>
<dbReference type="RefSeq" id="XP_003174625.1">
    <property type="nucleotide sequence ID" value="XM_003174577.1"/>
</dbReference>
<keyword evidence="3" id="KW-1185">Reference proteome</keyword>
<dbReference type="AlphaFoldDB" id="E4UQ08"/>
<feature type="region of interest" description="Disordered" evidence="1">
    <location>
        <begin position="1"/>
        <end position="59"/>
    </location>
</feature>
<dbReference type="InParanoid" id="E4UQ08"/>
<sequence>MAVAGRGSVRRGGELDSWKNAVPRRRTGTMRRRSRRSRRRGRGRRRNMKLRRRRRNEVEVERRRKVAVLISRSGEPRAARGIDGVSRASQTLDPRTKPTH</sequence>
<proteinExistence type="predicted"/>
<accession>E4UQ08</accession>
<dbReference type="VEuPathDB" id="FungiDB:MGYG_02154"/>
<protein>
    <submittedName>
        <fullName evidence="2">Uncharacterized protein</fullName>
    </submittedName>
</protein>
<organism evidence="3">
    <name type="scientific">Arthroderma gypseum (strain ATCC MYA-4604 / CBS 118893)</name>
    <name type="common">Microsporum gypseum</name>
    <dbReference type="NCBI Taxonomy" id="535722"/>
    <lineage>
        <taxon>Eukaryota</taxon>
        <taxon>Fungi</taxon>
        <taxon>Dikarya</taxon>
        <taxon>Ascomycota</taxon>
        <taxon>Pezizomycotina</taxon>
        <taxon>Eurotiomycetes</taxon>
        <taxon>Eurotiomycetidae</taxon>
        <taxon>Onygenales</taxon>
        <taxon>Arthrodermataceae</taxon>
        <taxon>Nannizzia</taxon>
    </lineage>
</organism>
<feature type="region of interest" description="Disordered" evidence="1">
    <location>
        <begin position="72"/>
        <end position="100"/>
    </location>
</feature>